<evidence type="ECO:0000313" key="10">
    <source>
        <dbReference type="EMBL" id="EPR45038.1"/>
    </source>
</evidence>
<dbReference type="InterPro" id="IPR034466">
    <property type="entry name" value="Methyltransferase_Class_B"/>
</dbReference>
<dbReference type="Proteomes" id="UP000014977">
    <property type="component" value="Unassembled WGS sequence"/>
</dbReference>
<dbReference type="SFLD" id="SFLDG01123">
    <property type="entry name" value="methyltransferase_(Class_B)"/>
    <property type="match status" value="1"/>
</dbReference>
<dbReference type="Gene3D" id="3.80.30.20">
    <property type="entry name" value="tm_1862 like domain"/>
    <property type="match status" value="1"/>
</dbReference>
<dbReference type="PROSITE" id="PS51918">
    <property type="entry name" value="RADICAL_SAM"/>
    <property type="match status" value="1"/>
</dbReference>
<proteinExistence type="predicted"/>
<gene>
    <name evidence="10" type="ORF">dsmv_3722</name>
</gene>
<organism evidence="10 11">
    <name type="scientific">Desulfococcus multivorans DSM 2059</name>
    <dbReference type="NCBI Taxonomy" id="1121405"/>
    <lineage>
        <taxon>Bacteria</taxon>
        <taxon>Pseudomonadati</taxon>
        <taxon>Thermodesulfobacteriota</taxon>
        <taxon>Desulfobacteria</taxon>
        <taxon>Desulfobacterales</taxon>
        <taxon>Desulfococcaceae</taxon>
        <taxon>Desulfococcus</taxon>
    </lineage>
</organism>
<dbReference type="SMART" id="SM00729">
    <property type="entry name" value="Elp3"/>
    <property type="match status" value="1"/>
</dbReference>
<evidence type="ECO:0000259" key="9">
    <source>
        <dbReference type="PROSITE" id="PS51918"/>
    </source>
</evidence>
<dbReference type="InterPro" id="IPR006638">
    <property type="entry name" value="Elp3/MiaA/NifB-like_rSAM"/>
</dbReference>
<evidence type="ECO:0000256" key="6">
    <source>
        <dbReference type="ARBA" id="ARBA00023004"/>
    </source>
</evidence>
<dbReference type="STRING" id="897.B2D07_02235"/>
<keyword evidence="5" id="KW-0479">Metal-binding</keyword>
<dbReference type="InterPro" id="IPR058240">
    <property type="entry name" value="rSAM_sf"/>
</dbReference>
<dbReference type="PANTHER" id="PTHR43409">
    <property type="entry name" value="ANAEROBIC MAGNESIUM-PROTOPORPHYRIN IX MONOMETHYL ESTER CYCLASE-RELATED"/>
    <property type="match status" value="1"/>
</dbReference>
<dbReference type="Pfam" id="PF02310">
    <property type="entry name" value="B12-binding"/>
    <property type="match status" value="1"/>
</dbReference>
<dbReference type="InterPro" id="IPR006158">
    <property type="entry name" value="Cobalamin-bd"/>
</dbReference>
<dbReference type="InterPro" id="IPR023404">
    <property type="entry name" value="rSAM_horseshoe"/>
</dbReference>
<dbReference type="CDD" id="cd02068">
    <property type="entry name" value="radical_SAM_B12_BD"/>
    <property type="match status" value="1"/>
</dbReference>
<dbReference type="Gene3D" id="3.40.50.280">
    <property type="entry name" value="Cobalamin-binding domain"/>
    <property type="match status" value="1"/>
</dbReference>
<dbReference type="SFLD" id="SFLDS00029">
    <property type="entry name" value="Radical_SAM"/>
    <property type="match status" value="1"/>
</dbReference>
<comment type="cofactor">
    <cofactor evidence="1">
        <name>[4Fe-4S] cluster</name>
        <dbReference type="ChEBI" id="CHEBI:49883"/>
    </cofactor>
</comment>
<dbReference type="OrthoDB" id="9762608at2"/>
<keyword evidence="6" id="KW-0408">Iron</keyword>
<dbReference type="Pfam" id="PF04055">
    <property type="entry name" value="Radical_SAM"/>
    <property type="match status" value="1"/>
</dbReference>
<accession>S7VKD7</accession>
<dbReference type="GO" id="GO:0003824">
    <property type="term" value="F:catalytic activity"/>
    <property type="evidence" value="ECO:0007669"/>
    <property type="project" value="InterPro"/>
</dbReference>
<keyword evidence="4" id="KW-0949">S-adenosyl-L-methionine</keyword>
<evidence type="ECO:0000256" key="3">
    <source>
        <dbReference type="ARBA" id="ARBA00022679"/>
    </source>
</evidence>
<dbReference type="eggNOG" id="COG1032">
    <property type="taxonomic scope" value="Bacteria"/>
</dbReference>
<evidence type="ECO:0000256" key="4">
    <source>
        <dbReference type="ARBA" id="ARBA00022691"/>
    </source>
</evidence>
<dbReference type="InterPro" id="IPR007197">
    <property type="entry name" value="rSAM"/>
</dbReference>
<dbReference type="PANTHER" id="PTHR43409:SF7">
    <property type="entry name" value="BLL1977 PROTEIN"/>
    <property type="match status" value="1"/>
</dbReference>
<dbReference type="AlphaFoldDB" id="S7VKD7"/>
<keyword evidence="11" id="KW-1185">Reference proteome</keyword>
<comment type="caution">
    <text evidence="10">The sequence shown here is derived from an EMBL/GenBank/DDBJ whole genome shotgun (WGS) entry which is preliminary data.</text>
</comment>
<dbReference type="CDD" id="cd01335">
    <property type="entry name" value="Radical_SAM"/>
    <property type="match status" value="1"/>
</dbReference>
<dbReference type="InterPro" id="IPR051198">
    <property type="entry name" value="BchE-like"/>
</dbReference>
<dbReference type="GO" id="GO:0046872">
    <property type="term" value="F:metal ion binding"/>
    <property type="evidence" value="ECO:0007669"/>
    <property type="project" value="UniProtKB-KW"/>
</dbReference>
<dbReference type="RefSeq" id="WP_020875274.1">
    <property type="nucleotide sequence ID" value="NZ_ATHJ01000007.1"/>
</dbReference>
<name>S7VKD7_DESML</name>
<dbReference type="SUPFAM" id="SSF102114">
    <property type="entry name" value="Radical SAM enzymes"/>
    <property type="match status" value="1"/>
</dbReference>
<dbReference type="GO" id="GO:0031419">
    <property type="term" value="F:cobalamin binding"/>
    <property type="evidence" value="ECO:0007669"/>
    <property type="project" value="InterPro"/>
</dbReference>
<evidence type="ECO:0000256" key="5">
    <source>
        <dbReference type="ARBA" id="ARBA00022723"/>
    </source>
</evidence>
<keyword evidence="7" id="KW-0411">Iron-sulfur</keyword>
<evidence type="ECO:0000259" key="8">
    <source>
        <dbReference type="PROSITE" id="PS51332"/>
    </source>
</evidence>
<protein>
    <submittedName>
        <fullName evidence="10">Radical SAM domain protein</fullName>
    </submittedName>
</protein>
<keyword evidence="3" id="KW-0808">Transferase</keyword>
<dbReference type="SFLD" id="SFLDG01082">
    <property type="entry name" value="B12-binding_domain_containing"/>
    <property type="match status" value="1"/>
</dbReference>
<evidence type="ECO:0000313" key="11">
    <source>
        <dbReference type="Proteomes" id="UP000014977"/>
    </source>
</evidence>
<sequence>MTDVLLVAPPMQSPAAQSSFNALCPPLGLGYLAACLLKEGISVEIADLSKQADPWAFLSRTIERTSPPFVGITCVTQNYALGLKAAGVVRAKAPGAFVAMGGPHTTYRYEDVLAEKTVDVVVRFEGEKSVVQLFHHVANKAPDLNLINGIAFRDGDRVLKTPHRKHEESLDDIPFPARHLMPMATYGRPGTIMTSRGCPYKCIFCISSTYEGNYRMRSPENVIAELVMLREIWGLREIYFIDNVFTASSERVQQICRQLVDLKLDIRFHCVCRLDLITHELVEMLKDAGCIGMEIGVESGDQEVINSMNKHISVSDVLRATDIVVGARIQPMFTFQIGSPFDRPESVAKTQALAAQVRAKGAIAFVSIMTPFPGTPLADRAQEFGIHIHDVPWSEYRTSNPITDTPHLKRQDFRRALYEEAIRSGVIY</sequence>
<feature type="domain" description="Radical SAM core" evidence="9">
    <location>
        <begin position="184"/>
        <end position="414"/>
    </location>
</feature>
<evidence type="ECO:0000256" key="2">
    <source>
        <dbReference type="ARBA" id="ARBA00022603"/>
    </source>
</evidence>
<dbReference type="PROSITE" id="PS51332">
    <property type="entry name" value="B12_BINDING"/>
    <property type="match status" value="1"/>
</dbReference>
<dbReference type="EMBL" id="ATHJ01000007">
    <property type="protein sequence ID" value="EPR45038.1"/>
    <property type="molecule type" value="Genomic_DNA"/>
</dbReference>
<reference evidence="10 11" key="1">
    <citation type="journal article" date="2013" name="Genome Announc.">
        <title>Draft genome sequences for three mercury-methylating, sulfate-reducing bacteria.</title>
        <authorList>
            <person name="Brown S.D."/>
            <person name="Hurt R.A.Jr."/>
            <person name="Gilmour C.C."/>
            <person name="Elias D.A."/>
        </authorList>
    </citation>
    <scope>NUCLEOTIDE SEQUENCE [LARGE SCALE GENOMIC DNA]</scope>
    <source>
        <strain evidence="10 11">DSM 2059</strain>
    </source>
</reference>
<dbReference type="GO" id="GO:0051539">
    <property type="term" value="F:4 iron, 4 sulfur cluster binding"/>
    <property type="evidence" value="ECO:0007669"/>
    <property type="project" value="UniProtKB-KW"/>
</dbReference>
<evidence type="ECO:0000256" key="7">
    <source>
        <dbReference type="ARBA" id="ARBA00023014"/>
    </source>
</evidence>
<evidence type="ECO:0000256" key="1">
    <source>
        <dbReference type="ARBA" id="ARBA00001966"/>
    </source>
</evidence>
<feature type="domain" description="B12-binding" evidence="8">
    <location>
        <begin position="10"/>
        <end position="144"/>
    </location>
</feature>
<keyword evidence="2" id="KW-0489">Methyltransferase</keyword>